<dbReference type="RefSeq" id="WP_339589192.1">
    <property type="nucleotide sequence ID" value="NZ_JBBHJZ010000006.1"/>
</dbReference>
<dbReference type="InterPro" id="IPR007729">
    <property type="entry name" value="DGOK"/>
</dbReference>
<dbReference type="Pfam" id="PF05035">
    <property type="entry name" value="DGOK"/>
    <property type="match status" value="1"/>
</dbReference>
<gene>
    <name evidence="1" type="ORF">WG901_21550</name>
</gene>
<dbReference type="Gene3D" id="3.30.420.300">
    <property type="entry name" value="2-keto-3-deoxy-galactonokinase, substrate binding domain"/>
    <property type="match status" value="1"/>
</dbReference>
<sequence length="300" mass="31928">MTAWQIHGDWGTTRMRLWLVEDGVVRERCEGPGIGQLTVSPAEALRHAIAPWRRETPPARIVLCGMAGARSGLREAPYVSCPADEAAWRRSALAADLDGIPVVIGAGLASEDEFARPDVMRGEEAQVFGAIALNPELGTGTHFMVLPGTHSKWVMVEHGRVVWFRTFLTGELFDLLSRSSLLAAGGEPSARDFEPGFEAGLARSSAGPALIGQLFEARAAQLREGRSGAWASGFLSGLLIGNEIAEMRGSAPLPRKMTVVGGAGLGERYVRALARFDSHAITMAGDACALAGLELLDADD</sequence>
<dbReference type="InterPro" id="IPR042257">
    <property type="entry name" value="DGOK_C"/>
</dbReference>
<organism evidence="1 2">
    <name type="scientific">Novosphingobium anseongense</name>
    <dbReference type="NCBI Taxonomy" id="3133436"/>
    <lineage>
        <taxon>Bacteria</taxon>
        <taxon>Pseudomonadati</taxon>
        <taxon>Pseudomonadota</taxon>
        <taxon>Alphaproteobacteria</taxon>
        <taxon>Sphingomonadales</taxon>
        <taxon>Sphingomonadaceae</taxon>
        <taxon>Novosphingobium</taxon>
    </lineage>
</organism>
<name>A0ABU8S1Z2_9SPHN</name>
<comment type="caution">
    <text evidence="1">The sequence shown here is derived from an EMBL/GenBank/DDBJ whole genome shotgun (WGS) entry which is preliminary data.</text>
</comment>
<dbReference type="Gene3D" id="3.30.420.310">
    <property type="entry name" value="2-keto-3-deoxy-galactonokinase, C-terminal domain"/>
    <property type="match status" value="1"/>
</dbReference>
<evidence type="ECO:0000313" key="2">
    <source>
        <dbReference type="Proteomes" id="UP001361239"/>
    </source>
</evidence>
<proteinExistence type="predicted"/>
<accession>A0ABU8S1Z2</accession>
<dbReference type="EMBL" id="JBBHJZ010000006">
    <property type="protein sequence ID" value="MEJ5979253.1"/>
    <property type="molecule type" value="Genomic_DNA"/>
</dbReference>
<protein>
    <submittedName>
        <fullName evidence="1">2-dehydro-3-deoxygalactonokinase</fullName>
    </submittedName>
</protein>
<dbReference type="Proteomes" id="UP001361239">
    <property type="component" value="Unassembled WGS sequence"/>
</dbReference>
<reference evidence="1 2" key="1">
    <citation type="submission" date="2024-03" db="EMBL/GenBank/DDBJ databases">
        <authorList>
            <person name="Jo J.-H."/>
        </authorList>
    </citation>
    <scope>NUCLEOTIDE SEQUENCE [LARGE SCALE GENOMIC DNA]</scope>
    <source>
        <strain evidence="1 2">PS1R-30</strain>
    </source>
</reference>
<keyword evidence="2" id="KW-1185">Reference proteome</keyword>
<dbReference type="InterPro" id="IPR042258">
    <property type="entry name" value="DGOK_N"/>
</dbReference>
<evidence type="ECO:0000313" key="1">
    <source>
        <dbReference type="EMBL" id="MEJ5979253.1"/>
    </source>
</evidence>